<accession>A0ABZ2YTY1</accession>
<evidence type="ECO:0000256" key="2">
    <source>
        <dbReference type="SAM" id="SignalP"/>
    </source>
</evidence>
<evidence type="ECO:0000313" key="4">
    <source>
        <dbReference type="Proteomes" id="UP001485459"/>
    </source>
</evidence>
<protein>
    <submittedName>
        <fullName evidence="3">Uncharacterized protein</fullName>
    </submittedName>
</protein>
<dbReference type="RefSeq" id="WP_341837679.1">
    <property type="nucleotide sequence ID" value="NZ_CP149822.1"/>
</dbReference>
<keyword evidence="2" id="KW-0732">Signal</keyword>
<gene>
    <name evidence="3" type="ORF">WJU16_07365</name>
</gene>
<name>A0ABZ2YTY1_9BACT</name>
<reference evidence="4" key="1">
    <citation type="submission" date="2024-03" db="EMBL/GenBank/DDBJ databases">
        <title>Chitinophaga horti sp. nov., isolated from garden soil.</title>
        <authorList>
            <person name="Lee D.S."/>
            <person name="Han D.M."/>
            <person name="Baek J.H."/>
            <person name="Choi D.G."/>
            <person name="Jeon J.H."/>
            <person name="Jeon C.O."/>
        </authorList>
    </citation>
    <scope>NUCLEOTIDE SEQUENCE [LARGE SCALE GENOMIC DNA]</scope>
    <source>
        <strain evidence="4">GPA1</strain>
    </source>
</reference>
<sequence>MKKLFLLAFAAGLFAACNNNSATNEDSTAVPTEAPATMEETAPLPDSSMATDSTNLNPGAPNPAPTPGTDSATGPR</sequence>
<dbReference type="Proteomes" id="UP001485459">
    <property type="component" value="Chromosome"/>
</dbReference>
<evidence type="ECO:0000256" key="1">
    <source>
        <dbReference type="SAM" id="MobiDB-lite"/>
    </source>
</evidence>
<evidence type="ECO:0000313" key="3">
    <source>
        <dbReference type="EMBL" id="WZN42852.1"/>
    </source>
</evidence>
<organism evidence="3 4">
    <name type="scientific">Chitinophaga pollutisoli</name>
    <dbReference type="NCBI Taxonomy" id="3133966"/>
    <lineage>
        <taxon>Bacteria</taxon>
        <taxon>Pseudomonadati</taxon>
        <taxon>Bacteroidota</taxon>
        <taxon>Chitinophagia</taxon>
        <taxon>Chitinophagales</taxon>
        <taxon>Chitinophagaceae</taxon>
        <taxon>Chitinophaga</taxon>
    </lineage>
</organism>
<feature type="region of interest" description="Disordered" evidence="1">
    <location>
        <begin position="19"/>
        <end position="76"/>
    </location>
</feature>
<feature type="chain" id="PRO_5046646083" evidence="2">
    <location>
        <begin position="23"/>
        <end position="76"/>
    </location>
</feature>
<dbReference type="PROSITE" id="PS51257">
    <property type="entry name" value="PROKAR_LIPOPROTEIN"/>
    <property type="match status" value="1"/>
</dbReference>
<feature type="signal peptide" evidence="2">
    <location>
        <begin position="1"/>
        <end position="22"/>
    </location>
</feature>
<proteinExistence type="predicted"/>
<feature type="compositionally biased region" description="Polar residues" evidence="1">
    <location>
        <begin position="19"/>
        <end position="30"/>
    </location>
</feature>
<dbReference type="EMBL" id="CP149822">
    <property type="protein sequence ID" value="WZN42852.1"/>
    <property type="molecule type" value="Genomic_DNA"/>
</dbReference>
<keyword evidence="4" id="KW-1185">Reference proteome</keyword>